<proteinExistence type="predicted"/>
<organism evidence="2 3">
    <name type="scientific">Halobacteriovorax marinus</name>
    <dbReference type="NCBI Taxonomy" id="97084"/>
    <lineage>
        <taxon>Bacteria</taxon>
        <taxon>Pseudomonadati</taxon>
        <taxon>Bdellovibrionota</taxon>
        <taxon>Bacteriovoracia</taxon>
        <taxon>Bacteriovoracales</taxon>
        <taxon>Halobacteriovoraceae</taxon>
        <taxon>Halobacteriovorax</taxon>
    </lineage>
</organism>
<sequence>MKQTLYNIFTGRLNLSHLLVLVTLCTQVQAGEKLSNQENSKLLASLNPYAKTQQRTPSNYVPDVETSDLPGNVVLWYENILVEDTSGVMKSMRKTYESWNEEEEYVRNWDVESTGLYDIKDQQDRKAHFNKYIIKYLDKRLSGEIKQAEEGSTMHRVGSVQKALKPQTSVAVSKFVKFKFKARVLQGKALMYVENPWVQNTTTVKADGTVNVNMNKDISELGLKTNLDYNVNDGDYVARVDRPLTKQITARITSSQTVKEVAFTDIDNQTFEVLYNYSF</sequence>
<accession>A0A1Y5F216</accession>
<evidence type="ECO:0000256" key="1">
    <source>
        <dbReference type="SAM" id="SignalP"/>
    </source>
</evidence>
<feature type="signal peptide" evidence="1">
    <location>
        <begin position="1"/>
        <end position="30"/>
    </location>
</feature>
<protein>
    <submittedName>
        <fullName evidence="2">Uncharacterized protein</fullName>
    </submittedName>
</protein>
<dbReference type="Proteomes" id="UP000196531">
    <property type="component" value="Unassembled WGS sequence"/>
</dbReference>
<reference evidence="3" key="1">
    <citation type="journal article" date="2017" name="Proc. Natl. Acad. Sci. U.S.A.">
        <title>Simulation of Deepwater Horizon oil plume reveals substrate specialization within a complex community of hydrocarbon-degraders.</title>
        <authorList>
            <person name="Hu P."/>
            <person name="Dubinsky E.A."/>
            <person name="Probst A.J."/>
            <person name="Wang J."/>
            <person name="Sieber C.M.K."/>
            <person name="Tom L.M."/>
            <person name="Gardinali P."/>
            <person name="Banfield J.F."/>
            <person name="Atlas R.M."/>
            <person name="Andersen G.L."/>
        </authorList>
    </citation>
    <scope>NUCLEOTIDE SEQUENCE [LARGE SCALE GENOMIC DNA]</scope>
</reference>
<evidence type="ECO:0000313" key="2">
    <source>
        <dbReference type="EMBL" id="OUR93486.1"/>
    </source>
</evidence>
<comment type="caution">
    <text evidence="2">The sequence shown here is derived from an EMBL/GenBank/DDBJ whole genome shotgun (WGS) entry which is preliminary data.</text>
</comment>
<dbReference type="EMBL" id="MAAO01000015">
    <property type="protein sequence ID" value="OUR93486.1"/>
    <property type="molecule type" value="Genomic_DNA"/>
</dbReference>
<name>A0A1Y5F216_9BACT</name>
<evidence type="ECO:0000313" key="3">
    <source>
        <dbReference type="Proteomes" id="UP000196531"/>
    </source>
</evidence>
<gene>
    <name evidence="2" type="ORF">A9Q84_18610</name>
</gene>
<dbReference type="AlphaFoldDB" id="A0A1Y5F216"/>
<keyword evidence="1" id="KW-0732">Signal</keyword>
<feature type="chain" id="PRO_5012464049" evidence="1">
    <location>
        <begin position="31"/>
        <end position="279"/>
    </location>
</feature>